<keyword evidence="4" id="KW-1185">Reference proteome</keyword>
<protein>
    <recommendedName>
        <fullName evidence="2">UBC core domain-containing protein</fullName>
    </recommendedName>
</protein>
<feature type="region of interest" description="Disordered" evidence="1">
    <location>
        <begin position="393"/>
        <end position="414"/>
    </location>
</feature>
<evidence type="ECO:0000313" key="4">
    <source>
        <dbReference type="Proteomes" id="UP001063166"/>
    </source>
</evidence>
<accession>A0A9P3PNQ2</accession>
<evidence type="ECO:0000313" key="3">
    <source>
        <dbReference type="EMBL" id="GLB38641.1"/>
    </source>
</evidence>
<feature type="domain" description="UBC core" evidence="2">
    <location>
        <begin position="6"/>
        <end position="162"/>
    </location>
</feature>
<dbReference type="SMART" id="SM00212">
    <property type="entry name" value="UBCc"/>
    <property type="match status" value="1"/>
</dbReference>
<dbReference type="AlphaFoldDB" id="A0A9P3PNQ2"/>
<dbReference type="PROSITE" id="PS50127">
    <property type="entry name" value="UBC_2"/>
    <property type="match status" value="1"/>
</dbReference>
<proteinExistence type="predicted"/>
<dbReference type="SUPFAM" id="SSF54495">
    <property type="entry name" value="UBC-like"/>
    <property type="match status" value="1"/>
</dbReference>
<dbReference type="Proteomes" id="UP001063166">
    <property type="component" value="Unassembled WGS sequence"/>
</dbReference>
<comment type="caution">
    <text evidence="3">The sequence shown here is derived from an EMBL/GenBank/DDBJ whole genome shotgun (WGS) entry which is preliminary data.</text>
</comment>
<gene>
    <name evidence="3" type="ORF">LshimejAT787_0505060</name>
</gene>
<dbReference type="EMBL" id="BRPK01000005">
    <property type="protein sequence ID" value="GLB38641.1"/>
    <property type="molecule type" value="Genomic_DNA"/>
</dbReference>
<organism evidence="3 4">
    <name type="scientific">Lyophyllum shimeji</name>
    <name type="common">Hon-shimeji</name>
    <name type="synonym">Tricholoma shimeji</name>
    <dbReference type="NCBI Taxonomy" id="47721"/>
    <lineage>
        <taxon>Eukaryota</taxon>
        <taxon>Fungi</taxon>
        <taxon>Dikarya</taxon>
        <taxon>Basidiomycota</taxon>
        <taxon>Agaricomycotina</taxon>
        <taxon>Agaricomycetes</taxon>
        <taxon>Agaricomycetidae</taxon>
        <taxon>Agaricales</taxon>
        <taxon>Tricholomatineae</taxon>
        <taxon>Lyophyllaceae</taxon>
        <taxon>Lyophyllum</taxon>
    </lineage>
</organism>
<dbReference type="InterPro" id="IPR016135">
    <property type="entry name" value="UBQ-conjugating_enzyme/RWD"/>
</dbReference>
<reference evidence="3" key="1">
    <citation type="submission" date="2022-07" db="EMBL/GenBank/DDBJ databases">
        <title>The genome of Lyophyllum shimeji provides insight into the initial evolution of ectomycorrhizal fungal genome.</title>
        <authorList>
            <person name="Kobayashi Y."/>
            <person name="Shibata T."/>
            <person name="Hirakawa H."/>
            <person name="Shigenobu S."/>
            <person name="Nishiyama T."/>
            <person name="Yamada A."/>
            <person name="Hasebe M."/>
            <person name="Kawaguchi M."/>
        </authorList>
    </citation>
    <scope>NUCLEOTIDE SEQUENCE</scope>
    <source>
        <strain evidence="3">AT787</strain>
    </source>
</reference>
<dbReference type="Pfam" id="PF00179">
    <property type="entry name" value="UQ_con"/>
    <property type="match status" value="1"/>
</dbReference>
<dbReference type="Gene3D" id="3.10.110.10">
    <property type="entry name" value="Ubiquitin Conjugating Enzyme"/>
    <property type="match status" value="1"/>
</dbReference>
<dbReference type="OrthoDB" id="109543at2759"/>
<dbReference type="InterPro" id="IPR000608">
    <property type="entry name" value="UBC"/>
</dbReference>
<name>A0A9P3PNQ2_LYOSH</name>
<evidence type="ECO:0000256" key="1">
    <source>
        <dbReference type="SAM" id="MobiDB-lite"/>
    </source>
</evidence>
<evidence type="ECO:0000259" key="2">
    <source>
        <dbReference type="PROSITE" id="PS50127"/>
    </source>
</evidence>
<sequence>MPLPRTLLSRLHHDLQELLDSPYPGVDVFFDDANIQRLCLVLTPPSGPWKGLALHFDVELPNHWPSSPPMIYSSVAGIKHPNLNGNWICCDLLKEQDELERGYTGGYTPALTLRGLFLQFLTFFSSTKVEQSDGRTVEIGDYLLVRYELDAMSSDQLHQLWSSSPSPEVVVRGMNGHVADPRLPRETSNHRVKEVNVPLRRIETVNPRWHSTYHLISQWRCKRCPYGSEALPIYRTPGHKRDDEAASPRSFSPAPLPCHVGNLNDDVLLELSRHLPSESLVSFSTAYPRFRRLVTSSHVLLERELRCFFLRNPLRTSVLGIGIALEPDSRTLSSDFDWLSKEAFDTYNVRLSVQKREFQYFLPLAFNRHHFERVEQDIWAHLATLDAAVRDAQKRRGERNGEVSTRRTAPPEHPHQTVGVIFKLMNNIVVALMQACDDVIENTRPLDQSSPKTLLHASEKAVTAYGHLFHLLLCLSRTTPCILHEALDRLHRFIQVPTSRFKAEVPDLGELIILITLVLAYPPTGSNPVTWATINGPFLEEAIVRNVRWVLKAQPVLEAMETGPSDFRLQQTFIESKVSLRLIMFQRAFLDIFVNTYASNLGRLDDNYGFPEPDIPGRMVEEIKAIYKVDTWMGFFHRVQYARGLAFGKEAFSEMLRAAVRTSAQRKYHVAKRPREMHLLWRDREVLERKWARRRS</sequence>